<organism evidence="1 2">
    <name type="scientific">Acinetobacter baumannii</name>
    <dbReference type="NCBI Taxonomy" id="470"/>
    <lineage>
        <taxon>Bacteria</taxon>
        <taxon>Pseudomonadati</taxon>
        <taxon>Pseudomonadota</taxon>
        <taxon>Gammaproteobacteria</taxon>
        <taxon>Moraxellales</taxon>
        <taxon>Moraxellaceae</taxon>
        <taxon>Acinetobacter</taxon>
        <taxon>Acinetobacter calcoaceticus/baumannii complex</taxon>
    </lineage>
</organism>
<reference evidence="1 2" key="1">
    <citation type="submission" date="2018-02" db="EMBL/GenBank/DDBJ databases">
        <title>Acinetobacter baumanii whole genome sequence.</title>
        <authorList>
            <person name="Qasim Z.J."/>
        </authorList>
    </citation>
    <scope>NUCLEOTIDE SEQUENCE [LARGE SCALE GENOMIC DNA]</scope>
    <source>
        <strain evidence="1 2">ZQ8</strain>
    </source>
</reference>
<protein>
    <submittedName>
        <fullName evidence="1">Uncharacterized protein</fullName>
    </submittedName>
</protein>
<dbReference type="AlphaFoldDB" id="A0AA44XQU6"/>
<dbReference type="Proteomes" id="UP000233757">
    <property type="component" value="Unassembled WGS sequence"/>
</dbReference>
<name>A0AA44XQU6_ACIBA</name>
<dbReference type="EMBL" id="PHJU02000015">
    <property type="protein sequence ID" value="PQL84171.1"/>
    <property type="molecule type" value="Genomic_DNA"/>
</dbReference>
<proteinExistence type="predicted"/>
<evidence type="ECO:0000313" key="2">
    <source>
        <dbReference type="Proteomes" id="UP000233757"/>
    </source>
</evidence>
<comment type="caution">
    <text evidence="1">The sequence shown here is derived from an EMBL/GenBank/DDBJ whole genome shotgun (WGS) entry which is preliminary data.</text>
</comment>
<gene>
    <name evidence="1" type="ORF">CV954_007685</name>
</gene>
<evidence type="ECO:0000313" key="1">
    <source>
        <dbReference type="EMBL" id="PQL84171.1"/>
    </source>
</evidence>
<dbReference type="RefSeq" id="WP_000171519.1">
    <property type="nucleotide sequence ID" value="NZ_CAJHEU010000002.1"/>
</dbReference>
<sequence length="108" mass="12951">MTLENVFKQAIDSKKKVKLSFFSKEDNRELVRKCAPMDFGPSRRAHNKDDRFHLWDYESDSRVHTLSLLPNQISNIEVIDEEFCPSEFITWNISKSPWFYKRDWGQYS</sequence>
<accession>A0AA44XQU6</accession>